<dbReference type="AlphaFoldDB" id="E9GA37"/>
<accession>E9GA37</accession>
<dbReference type="PRINTS" id="PR00031">
    <property type="entry name" value="HTHREPRESSR"/>
</dbReference>
<evidence type="ECO:0000256" key="1">
    <source>
        <dbReference type="ARBA" id="ARBA00004123"/>
    </source>
</evidence>
<dbReference type="FunFam" id="1.10.10.60:FF:000417">
    <property type="entry name" value="Even-skipped homeobox 1"/>
    <property type="match status" value="1"/>
</dbReference>
<reference evidence="11 12" key="1">
    <citation type="journal article" date="2011" name="Science">
        <title>The ecoresponsive genome of Daphnia pulex.</title>
        <authorList>
            <person name="Colbourne J.K."/>
            <person name="Pfrender M.E."/>
            <person name="Gilbert D."/>
            <person name="Thomas W.K."/>
            <person name="Tucker A."/>
            <person name="Oakley T.H."/>
            <person name="Tokishita S."/>
            <person name="Aerts A."/>
            <person name="Arnold G.J."/>
            <person name="Basu M.K."/>
            <person name="Bauer D.J."/>
            <person name="Caceres C.E."/>
            <person name="Carmel L."/>
            <person name="Casola C."/>
            <person name="Choi J.H."/>
            <person name="Detter J.C."/>
            <person name="Dong Q."/>
            <person name="Dusheyko S."/>
            <person name="Eads B.D."/>
            <person name="Frohlich T."/>
            <person name="Geiler-Samerotte K.A."/>
            <person name="Gerlach D."/>
            <person name="Hatcher P."/>
            <person name="Jogdeo S."/>
            <person name="Krijgsveld J."/>
            <person name="Kriventseva E.V."/>
            <person name="Kultz D."/>
            <person name="Laforsch C."/>
            <person name="Lindquist E."/>
            <person name="Lopez J."/>
            <person name="Manak J.R."/>
            <person name="Muller J."/>
            <person name="Pangilinan J."/>
            <person name="Patwardhan R.P."/>
            <person name="Pitluck S."/>
            <person name="Pritham E.J."/>
            <person name="Rechtsteiner A."/>
            <person name="Rho M."/>
            <person name="Rogozin I.B."/>
            <person name="Sakarya O."/>
            <person name="Salamov A."/>
            <person name="Schaack S."/>
            <person name="Shapiro H."/>
            <person name="Shiga Y."/>
            <person name="Skalitzky C."/>
            <person name="Smith Z."/>
            <person name="Souvorov A."/>
            <person name="Sung W."/>
            <person name="Tang Z."/>
            <person name="Tsuchiya D."/>
            <person name="Tu H."/>
            <person name="Vos H."/>
            <person name="Wang M."/>
            <person name="Wolf Y.I."/>
            <person name="Yamagata H."/>
            <person name="Yamada T."/>
            <person name="Ye Y."/>
            <person name="Shaw J.R."/>
            <person name="Andrews J."/>
            <person name="Crease T.J."/>
            <person name="Tang H."/>
            <person name="Lucas S.M."/>
            <person name="Robertson H.M."/>
            <person name="Bork P."/>
            <person name="Koonin E.V."/>
            <person name="Zdobnov E.M."/>
            <person name="Grigoriev I.V."/>
            <person name="Lynch M."/>
            <person name="Boore J.L."/>
        </authorList>
    </citation>
    <scope>NUCLEOTIDE SEQUENCE [LARGE SCALE GENOMIC DNA]</scope>
</reference>
<dbReference type="Pfam" id="PF00046">
    <property type="entry name" value="Homeodomain"/>
    <property type="match status" value="1"/>
</dbReference>
<dbReference type="OrthoDB" id="6159439at2759"/>
<dbReference type="PROSITE" id="PS00027">
    <property type="entry name" value="HOMEOBOX_1"/>
    <property type="match status" value="1"/>
</dbReference>
<keyword evidence="2" id="KW-0217">Developmental protein</keyword>
<dbReference type="EMBL" id="GL732536">
    <property type="protein sequence ID" value="EFX83771.1"/>
    <property type="molecule type" value="Genomic_DNA"/>
</dbReference>
<evidence type="ECO:0000313" key="11">
    <source>
        <dbReference type="EMBL" id="EFX83771.1"/>
    </source>
</evidence>
<evidence type="ECO:0000256" key="2">
    <source>
        <dbReference type="ARBA" id="ARBA00022473"/>
    </source>
</evidence>
<dbReference type="PROSITE" id="PS50071">
    <property type="entry name" value="HOMEOBOX_2"/>
    <property type="match status" value="1"/>
</dbReference>
<protein>
    <recommendedName>
        <fullName evidence="7">Homeobox protein rough</fullName>
    </recommendedName>
</protein>
<dbReference type="GO" id="GO:0003677">
    <property type="term" value="F:DNA binding"/>
    <property type="evidence" value="ECO:0007669"/>
    <property type="project" value="UniProtKB-UniRule"/>
</dbReference>
<dbReference type="eggNOG" id="KOG0489">
    <property type="taxonomic scope" value="Eukaryota"/>
</dbReference>
<dbReference type="GO" id="GO:0000981">
    <property type="term" value="F:DNA-binding transcription factor activity, RNA polymerase II-specific"/>
    <property type="evidence" value="ECO:0007669"/>
    <property type="project" value="InterPro"/>
</dbReference>
<comment type="function">
    <text evidence="6">Required to establish the unique cell identity of photoreceptors R2 and R5 and consequently for ommatidial assembly in the developing eye imaginal disk. Repression of expression in R8 photoreceptor by senseless (sens) is an essential mechanism of R8 cell fate determination.</text>
</comment>
<evidence type="ECO:0000256" key="5">
    <source>
        <dbReference type="ARBA" id="ARBA00023242"/>
    </source>
</evidence>
<dbReference type="InterPro" id="IPR017970">
    <property type="entry name" value="Homeobox_CS"/>
</dbReference>
<dbReference type="PhylomeDB" id="E9GA37"/>
<dbReference type="InterPro" id="IPR020479">
    <property type="entry name" value="HD_metazoa"/>
</dbReference>
<name>E9GA37_DAPPU</name>
<sequence length="68" mass="8293">RRQRTTFTQEQTLRLEVEFQSAEYVSRTRRSELASALGLSETQIKIWFQNRRAKDKRIEKAHIDHQYR</sequence>
<dbReference type="KEGG" id="dpx:DAPPUDRAFT_47751"/>
<dbReference type="Proteomes" id="UP000000305">
    <property type="component" value="Unassembled WGS sequence"/>
</dbReference>
<dbReference type="InterPro" id="IPR000047">
    <property type="entry name" value="HTH_motif"/>
</dbReference>
<comment type="subcellular location">
    <subcellularLocation>
        <location evidence="1 8 9">Nucleus</location>
    </subcellularLocation>
</comment>
<evidence type="ECO:0000256" key="4">
    <source>
        <dbReference type="ARBA" id="ARBA00023155"/>
    </source>
</evidence>
<evidence type="ECO:0000259" key="10">
    <source>
        <dbReference type="PROSITE" id="PS50071"/>
    </source>
</evidence>
<evidence type="ECO:0000313" key="12">
    <source>
        <dbReference type="Proteomes" id="UP000000305"/>
    </source>
</evidence>
<dbReference type="PANTHER" id="PTHR24333:SF8">
    <property type="entry name" value="HOMEOBOX PROTEIN CEH-62"/>
    <property type="match status" value="1"/>
</dbReference>
<keyword evidence="4 8" id="KW-0371">Homeobox</keyword>
<proteinExistence type="predicted"/>
<keyword evidence="12" id="KW-1185">Reference proteome</keyword>
<dbReference type="OMA" id="FRIHIWD"/>
<dbReference type="InterPro" id="IPR001356">
    <property type="entry name" value="HD"/>
</dbReference>
<evidence type="ECO:0000256" key="8">
    <source>
        <dbReference type="PROSITE-ProRule" id="PRU00108"/>
    </source>
</evidence>
<dbReference type="Gene3D" id="1.10.10.60">
    <property type="entry name" value="Homeodomain-like"/>
    <property type="match status" value="1"/>
</dbReference>
<dbReference type="GO" id="GO:0048663">
    <property type="term" value="P:neuron fate commitment"/>
    <property type="evidence" value="ECO:0007669"/>
    <property type="project" value="UniProtKB-ARBA"/>
</dbReference>
<dbReference type="SMART" id="SM00389">
    <property type="entry name" value="HOX"/>
    <property type="match status" value="1"/>
</dbReference>
<evidence type="ECO:0000256" key="6">
    <source>
        <dbReference type="ARBA" id="ARBA00056641"/>
    </source>
</evidence>
<evidence type="ECO:0000256" key="7">
    <source>
        <dbReference type="ARBA" id="ARBA00068739"/>
    </source>
</evidence>
<keyword evidence="3 8" id="KW-0238">DNA-binding</keyword>
<feature type="domain" description="Homeobox" evidence="10">
    <location>
        <begin position="1"/>
        <end position="58"/>
    </location>
</feature>
<dbReference type="SUPFAM" id="SSF46689">
    <property type="entry name" value="Homeodomain-like"/>
    <property type="match status" value="1"/>
</dbReference>
<gene>
    <name evidence="11" type="ORF">DAPPUDRAFT_47751</name>
</gene>
<evidence type="ECO:0000256" key="9">
    <source>
        <dbReference type="RuleBase" id="RU000682"/>
    </source>
</evidence>
<organism evidence="11 12">
    <name type="scientific">Daphnia pulex</name>
    <name type="common">Water flea</name>
    <dbReference type="NCBI Taxonomy" id="6669"/>
    <lineage>
        <taxon>Eukaryota</taxon>
        <taxon>Metazoa</taxon>
        <taxon>Ecdysozoa</taxon>
        <taxon>Arthropoda</taxon>
        <taxon>Crustacea</taxon>
        <taxon>Branchiopoda</taxon>
        <taxon>Diplostraca</taxon>
        <taxon>Cladocera</taxon>
        <taxon>Anomopoda</taxon>
        <taxon>Daphniidae</taxon>
        <taxon>Daphnia</taxon>
    </lineage>
</organism>
<feature type="non-terminal residue" evidence="11">
    <location>
        <position position="1"/>
    </location>
</feature>
<keyword evidence="5 8" id="KW-0539">Nucleus</keyword>
<dbReference type="HOGENOM" id="CLU_049543_10_0_1"/>
<dbReference type="InParanoid" id="E9GA37"/>
<dbReference type="InterPro" id="IPR009057">
    <property type="entry name" value="Homeodomain-like_sf"/>
</dbReference>
<evidence type="ECO:0000256" key="3">
    <source>
        <dbReference type="ARBA" id="ARBA00023125"/>
    </source>
</evidence>
<dbReference type="GO" id="GO:0005634">
    <property type="term" value="C:nucleus"/>
    <property type="evidence" value="ECO:0007669"/>
    <property type="project" value="UniProtKB-SubCell"/>
</dbReference>
<dbReference type="PRINTS" id="PR00024">
    <property type="entry name" value="HOMEOBOX"/>
</dbReference>
<dbReference type="PANTHER" id="PTHR24333">
    <property type="entry name" value="HOMEO BOX HB9 LIKE A-RELATED"/>
    <property type="match status" value="1"/>
</dbReference>
<dbReference type="CDD" id="cd00086">
    <property type="entry name" value="homeodomain"/>
    <property type="match status" value="1"/>
</dbReference>
<feature type="DNA-binding region" description="Homeobox" evidence="8">
    <location>
        <begin position="3"/>
        <end position="59"/>
    </location>
</feature>
<dbReference type="InterPro" id="IPR050848">
    <property type="entry name" value="Homeobox_TF"/>
</dbReference>